<dbReference type="RefSeq" id="WP_344080902.1">
    <property type="nucleotide sequence ID" value="NZ_BAAAPO010000008.1"/>
</dbReference>
<evidence type="ECO:0000256" key="1">
    <source>
        <dbReference type="ARBA" id="ARBA00004496"/>
    </source>
</evidence>
<organism evidence="10 11">
    <name type="scientific">Nostocoides veronense</name>
    <dbReference type="NCBI Taxonomy" id="330836"/>
    <lineage>
        <taxon>Bacteria</taxon>
        <taxon>Bacillati</taxon>
        <taxon>Actinomycetota</taxon>
        <taxon>Actinomycetes</taxon>
        <taxon>Micrococcales</taxon>
        <taxon>Intrasporangiaceae</taxon>
        <taxon>Nostocoides</taxon>
    </lineage>
</organism>
<dbReference type="Pfam" id="PF21982">
    <property type="entry name" value="RecX_HTH1"/>
    <property type="match status" value="1"/>
</dbReference>
<dbReference type="Proteomes" id="UP001499938">
    <property type="component" value="Unassembled WGS sequence"/>
</dbReference>
<evidence type="ECO:0000256" key="5">
    <source>
        <dbReference type="HAMAP-Rule" id="MF_01114"/>
    </source>
</evidence>
<dbReference type="InterPro" id="IPR053925">
    <property type="entry name" value="RecX_HTH_3rd"/>
</dbReference>
<comment type="subcellular location">
    <subcellularLocation>
        <location evidence="1 5">Cytoplasm</location>
    </subcellularLocation>
</comment>
<feature type="region of interest" description="Disordered" evidence="6">
    <location>
        <begin position="1"/>
        <end position="90"/>
    </location>
</feature>
<dbReference type="InterPro" id="IPR036388">
    <property type="entry name" value="WH-like_DNA-bd_sf"/>
</dbReference>
<evidence type="ECO:0000313" key="11">
    <source>
        <dbReference type="Proteomes" id="UP001499938"/>
    </source>
</evidence>
<evidence type="ECO:0000259" key="7">
    <source>
        <dbReference type="Pfam" id="PF02631"/>
    </source>
</evidence>
<feature type="domain" description="RecX first three-helical" evidence="9">
    <location>
        <begin position="90"/>
        <end position="129"/>
    </location>
</feature>
<keyword evidence="11" id="KW-1185">Reference proteome</keyword>
<dbReference type="Pfam" id="PF21981">
    <property type="entry name" value="RecX_HTH3"/>
    <property type="match status" value="1"/>
</dbReference>
<dbReference type="PANTHER" id="PTHR33602:SF1">
    <property type="entry name" value="REGULATORY PROTEIN RECX FAMILY PROTEIN"/>
    <property type="match status" value="1"/>
</dbReference>
<dbReference type="Pfam" id="PF02631">
    <property type="entry name" value="RecX_HTH2"/>
    <property type="match status" value="1"/>
</dbReference>
<dbReference type="InterPro" id="IPR053924">
    <property type="entry name" value="RecX_HTH_2nd"/>
</dbReference>
<evidence type="ECO:0000259" key="9">
    <source>
        <dbReference type="Pfam" id="PF21982"/>
    </source>
</evidence>
<dbReference type="InterPro" id="IPR053926">
    <property type="entry name" value="RecX_HTH_1st"/>
</dbReference>
<evidence type="ECO:0000256" key="6">
    <source>
        <dbReference type="SAM" id="MobiDB-lite"/>
    </source>
</evidence>
<comment type="function">
    <text evidence="5">Modulates RecA activity.</text>
</comment>
<dbReference type="PANTHER" id="PTHR33602">
    <property type="entry name" value="REGULATORY PROTEIN RECX FAMILY PROTEIN"/>
    <property type="match status" value="1"/>
</dbReference>
<sequence length="243" mass="26545">MTDSSPADLDALRAAIGRMETGGPPPHHPPRSSPDAPWDATASGDDHPDARGGRQRAGQERAGRGRRQPGGDDDRGAGDSRPARDPHAVAKAIVLRQLTNSPKTRAQLEQALAKRECDPQVAREVLDRLTEVGLVDDTAYAQMFVRSKQQTRALAKSALRRELRTKGVDDETAAEVLDGLSDAAEEEQARELVRARIPRLHGLDRQVQVRRLAGLLARKGYPSSIAGRVVFEELDLASEHRRD</sequence>
<feature type="domain" description="RecX third three-helical" evidence="8">
    <location>
        <begin position="185"/>
        <end position="229"/>
    </location>
</feature>
<feature type="compositionally biased region" description="Basic and acidic residues" evidence="6">
    <location>
        <begin position="44"/>
        <end position="88"/>
    </location>
</feature>
<accession>A0ABN2LBC2</accession>
<dbReference type="EMBL" id="BAAAPO010000008">
    <property type="protein sequence ID" value="GAA1782793.1"/>
    <property type="molecule type" value="Genomic_DNA"/>
</dbReference>
<evidence type="ECO:0000256" key="3">
    <source>
        <dbReference type="ARBA" id="ARBA00018111"/>
    </source>
</evidence>
<name>A0ABN2LBC2_9MICO</name>
<evidence type="ECO:0000256" key="2">
    <source>
        <dbReference type="ARBA" id="ARBA00009695"/>
    </source>
</evidence>
<evidence type="ECO:0000313" key="10">
    <source>
        <dbReference type="EMBL" id="GAA1782793.1"/>
    </source>
</evidence>
<reference evidence="10 11" key="1">
    <citation type="journal article" date="2019" name="Int. J. Syst. Evol. Microbiol.">
        <title>The Global Catalogue of Microorganisms (GCM) 10K type strain sequencing project: providing services to taxonomists for standard genome sequencing and annotation.</title>
        <authorList>
            <consortium name="The Broad Institute Genomics Platform"/>
            <consortium name="The Broad Institute Genome Sequencing Center for Infectious Disease"/>
            <person name="Wu L."/>
            <person name="Ma J."/>
        </authorList>
    </citation>
    <scope>NUCLEOTIDE SEQUENCE [LARGE SCALE GENOMIC DNA]</scope>
    <source>
        <strain evidence="10 11">JCM 15592</strain>
    </source>
</reference>
<evidence type="ECO:0000259" key="8">
    <source>
        <dbReference type="Pfam" id="PF21981"/>
    </source>
</evidence>
<dbReference type="Gene3D" id="1.10.10.10">
    <property type="entry name" value="Winged helix-like DNA-binding domain superfamily/Winged helix DNA-binding domain"/>
    <property type="match status" value="1"/>
</dbReference>
<keyword evidence="4 5" id="KW-0963">Cytoplasm</keyword>
<protein>
    <recommendedName>
        <fullName evidence="3 5">Regulatory protein RecX</fullName>
    </recommendedName>
</protein>
<proteinExistence type="inferred from homology"/>
<dbReference type="HAMAP" id="MF_01114">
    <property type="entry name" value="RecX"/>
    <property type="match status" value="1"/>
</dbReference>
<dbReference type="InterPro" id="IPR003783">
    <property type="entry name" value="Regulatory_RecX"/>
</dbReference>
<gene>
    <name evidence="5" type="primary">recX</name>
    <name evidence="10" type="ORF">GCM10009811_05310</name>
</gene>
<feature type="domain" description="RecX second three-helical" evidence="7">
    <location>
        <begin position="136"/>
        <end position="177"/>
    </location>
</feature>
<comment type="similarity">
    <text evidence="2 5">Belongs to the RecX family.</text>
</comment>
<comment type="caution">
    <text evidence="10">The sequence shown here is derived from an EMBL/GenBank/DDBJ whole genome shotgun (WGS) entry which is preliminary data.</text>
</comment>
<evidence type="ECO:0000256" key="4">
    <source>
        <dbReference type="ARBA" id="ARBA00022490"/>
    </source>
</evidence>